<dbReference type="GO" id="GO:0016301">
    <property type="term" value="F:kinase activity"/>
    <property type="evidence" value="ECO:0007669"/>
    <property type="project" value="UniProtKB-KW"/>
</dbReference>
<accession>A0A4R6HCK5</accession>
<dbReference type="RefSeq" id="WP_262708115.1">
    <property type="nucleotide sequence ID" value="NZ_SNWI01000001.1"/>
</dbReference>
<dbReference type="InterPro" id="IPR043129">
    <property type="entry name" value="ATPase_NBD"/>
</dbReference>
<sequence>MNTEREKYILALDLGTSVTSAMVFNHAGEIFSQASKEFEQFFPKPGWIEQDAEELWFSIVSVAQVALRKVWPDRK</sequence>
<evidence type="ECO:0000313" key="2">
    <source>
        <dbReference type="EMBL" id="TDO05521.1"/>
    </source>
</evidence>
<comment type="caution">
    <text evidence="2">The sequence shown here is derived from an EMBL/GenBank/DDBJ whole genome shotgun (WGS) entry which is preliminary data.</text>
</comment>
<dbReference type="Gene3D" id="3.30.420.40">
    <property type="match status" value="1"/>
</dbReference>
<dbReference type="InterPro" id="IPR018484">
    <property type="entry name" value="FGGY_N"/>
</dbReference>
<dbReference type="AlphaFoldDB" id="A0A4R6HCK5"/>
<protein>
    <submittedName>
        <fullName evidence="2">Carbohydrate kinase of FGGY family protein</fullName>
    </submittedName>
</protein>
<keyword evidence="2" id="KW-0418">Kinase</keyword>
<evidence type="ECO:0000259" key="1">
    <source>
        <dbReference type="Pfam" id="PF00370"/>
    </source>
</evidence>
<proteinExistence type="predicted"/>
<dbReference type="GO" id="GO:0005975">
    <property type="term" value="P:carbohydrate metabolic process"/>
    <property type="evidence" value="ECO:0007669"/>
    <property type="project" value="InterPro"/>
</dbReference>
<evidence type="ECO:0000313" key="3">
    <source>
        <dbReference type="Proteomes" id="UP000294848"/>
    </source>
</evidence>
<dbReference type="Proteomes" id="UP000294848">
    <property type="component" value="Unassembled WGS sequence"/>
</dbReference>
<keyword evidence="2" id="KW-0808">Transferase</keyword>
<dbReference type="EMBL" id="SNWI01000001">
    <property type="protein sequence ID" value="TDO05521.1"/>
    <property type="molecule type" value="Genomic_DNA"/>
</dbReference>
<gene>
    <name evidence="2" type="ORF">DET52_101883</name>
</gene>
<dbReference type="Pfam" id="PF00370">
    <property type="entry name" value="FGGY_N"/>
    <property type="match status" value="1"/>
</dbReference>
<reference evidence="2 3" key="1">
    <citation type="submission" date="2019-03" db="EMBL/GenBank/DDBJ databases">
        <title>Freshwater and sediment microbial communities from various areas in North America, analyzing microbe dynamics in response to fracking.</title>
        <authorList>
            <person name="Lamendella R."/>
        </authorList>
    </citation>
    <scope>NUCLEOTIDE SEQUENCE [LARGE SCALE GENOMIC DNA]</scope>
    <source>
        <strain evidence="2 3">114D</strain>
    </source>
</reference>
<dbReference type="SUPFAM" id="SSF53067">
    <property type="entry name" value="Actin-like ATPase domain"/>
    <property type="match status" value="1"/>
</dbReference>
<name>A0A4R6HCK5_9BACT</name>
<organism evidence="2 3">
    <name type="scientific">Sunxiuqinia elliptica</name>
    <dbReference type="NCBI Taxonomy" id="655355"/>
    <lineage>
        <taxon>Bacteria</taxon>
        <taxon>Pseudomonadati</taxon>
        <taxon>Bacteroidota</taxon>
        <taxon>Bacteroidia</taxon>
        <taxon>Marinilabiliales</taxon>
        <taxon>Prolixibacteraceae</taxon>
        <taxon>Sunxiuqinia</taxon>
    </lineage>
</organism>
<feature type="domain" description="Carbohydrate kinase FGGY N-terminal" evidence="1">
    <location>
        <begin position="8"/>
        <end position="69"/>
    </location>
</feature>